<evidence type="ECO:0000313" key="1">
    <source>
        <dbReference type="EMBL" id="GGN40896.1"/>
    </source>
</evidence>
<reference evidence="1" key="1">
    <citation type="journal article" date="2014" name="Int. J. Syst. Evol. Microbiol.">
        <title>Complete genome sequence of Corynebacterium casei LMG S-19264T (=DSM 44701T), isolated from a smear-ripened cheese.</title>
        <authorList>
            <consortium name="US DOE Joint Genome Institute (JGI-PGF)"/>
            <person name="Walter F."/>
            <person name="Albersmeier A."/>
            <person name="Kalinowski J."/>
            <person name="Ruckert C."/>
        </authorList>
    </citation>
    <scope>NUCLEOTIDE SEQUENCE</scope>
    <source>
        <strain evidence="1">CGMCC 4.7110</strain>
    </source>
</reference>
<proteinExistence type="predicted"/>
<dbReference type="EMBL" id="BMML01000033">
    <property type="protein sequence ID" value="GGN40896.1"/>
    <property type="molecule type" value="Genomic_DNA"/>
</dbReference>
<name>A0A917XMY8_9ACTN</name>
<keyword evidence="2" id="KW-1185">Reference proteome</keyword>
<sequence>MPPRQRPAGPTDALREAGIKTFTLADLAPDLNGIDTYHLAENYGLFIGETATPEGQPMPMLTLYSETEGAGIQDLERRTDWEHWDLHGMPGMDPHWRLRANIADRSLKGLVHVGPDGEDDIELWRAAEMVSLPAEWWSLLDQVQHVLVVGPVKEADPRAVEAAGDAGELLAVVARVTFV</sequence>
<comment type="caution">
    <text evidence="1">The sequence shown here is derived from an EMBL/GenBank/DDBJ whole genome shotgun (WGS) entry which is preliminary data.</text>
</comment>
<dbReference type="Proteomes" id="UP000653411">
    <property type="component" value="Unassembled WGS sequence"/>
</dbReference>
<evidence type="ECO:0000313" key="2">
    <source>
        <dbReference type="Proteomes" id="UP000653411"/>
    </source>
</evidence>
<reference evidence="1" key="2">
    <citation type="submission" date="2020-09" db="EMBL/GenBank/DDBJ databases">
        <authorList>
            <person name="Sun Q."/>
            <person name="Zhou Y."/>
        </authorList>
    </citation>
    <scope>NUCLEOTIDE SEQUENCE</scope>
    <source>
        <strain evidence="1">CGMCC 4.7110</strain>
    </source>
</reference>
<dbReference type="AlphaFoldDB" id="A0A917XMY8"/>
<dbReference type="RefSeq" id="WP_189268629.1">
    <property type="nucleotide sequence ID" value="NZ_BMML01000033.1"/>
</dbReference>
<organism evidence="1 2">
    <name type="scientific">Streptomyces fuscichromogenes</name>
    <dbReference type="NCBI Taxonomy" id="1324013"/>
    <lineage>
        <taxon>Bacteria</taxon>
        <taxon>Bacillati</taxon>
        <taxon>Actinomycetota</taxon>
        <taxon>Actinomycetes</taxon>
        <taxon>Kitasatosporales</taxon>
        <taxon>Streptomycetaceae</taxon>
        <taxon>Streptomyces</taxon>
    </lineage>
</organism>
<gene>
    <name evidence="1" type="ORF">GCM10011578_088600</name>
</gene>
<accession>A0A917XMY8</accession>
<protein>
    <submittedName>
        <fullName evidence="1">Uncharacterized protein</fullName>
    </submittedName>
</protein>